<dbReference type="EMBL" id="CP131062">
    <property type="protein sequence ID" value="WNY29295.1"/>
    <property type="molecule type" value="Genomic_DNA"/>
</dbReference>
<name>A0AA96VBJ7_9EURY</name>
<sequence length="202" mass="22738">MTTKIFAVILFAFIFISATIIPVYAEEGIWRQNEFGEWELSSETINATPPTDPSVLRRLENQNDVLAVYGEIPQINGKDAHDRRLAVEQTAKAVAGDDIMREYQERGLVIGIGAIVDGYVVIEILEEKAGEFEPGDIELLKTTADKYAEIYGILNLPLVFQAKQMPYGFEMLESETKIGNQFTPFLSSFNFPKIFDSSFLKK</sequence>
<gene>
    <name evidence="1" type="ORF">MmiEs2_15210</name>
</gene>
<organism evidence="1 2">
    <name type="scientific">Methanimicrococcus stummii</name>
    <dbReference type="NCBI Taxonomy" id="3028294"/>
    <lineage>
        <taxon>Archaea</taxon>
        <taxon>Methanobacteriati</taxon>
        <taxon>Methanobacteriota</taxon>
        <taxon>Stenosarchaea group</taxon>
        <taxon>Methanomicrobia</taxon>
        <taxon>Methanosarcinales</taxon>
        <taxon>Methanosarcinaceae</taxon>
        <taxon>Methanimicrococcus</taxon>
    </lineage>
</organism>
<dbReference type="KEGG" id="mees:MmiEs2_15210"/>
<accession>A0AA96VBJ7</accession>
<keyword evidence="2" id="KW-1185">Reference proteome</keyword>
<dbReference type="Proteomes" id="UP001302662">
    <property type="component" value="Chromosome"/>
</dbReference>
<dbReference type="AlphaFoldDB" id="A0AA96VBJ7"/>
<evidence type="ECO:0000313" key="1">
    <source>
        <dbReference type="EMBL" id="WNY29295.1"/>
    </source>
</evidence>
<reference evidence="1 2" key="1">
    <citation type="submission" date="2023-07" db="EMBL/GenBank/DDBJ databases">
        <title>Closed genome sequence of Methanimicrococcus sp. Es2.</title>
        <authorList>
            <person name="Protasov E."/>
            <person name="Platt K."/>
            <person name="Reeh H."/>
            <person name="Poehlein A."/>
            <person name="Daniel R."/>
            <person name="Brune A."/>
        </authorList>
    </citation>
    <scope>NUCLEOTIDE SEQUENCE [LARGE SCALE GENOMIC DNA]</scope>
    <source>
        <strain evidence="1 2">Es2</strain>
    </source>
</reference>
<protein>
    <submittedName>
        <fullName evidence="1">Uncharacterized protein</fullName>
    </submittedName>
</protein>
<proteinExistence type="predicted"/>
<evidence type="ECO:0000313" key="2">
    <source>
        <dbReference type="Proteomes" id="UP001302662"/>
    </source>
</evidence>